<name>A0A1V4AHG8_9ACTN</name>
<dbReference type="STRING" id="83656.B1H18_02730"/>
<dbReference type="AlphaFoldDB" id="A0A1V4AHG8"/>
<reference evidence="2 3" key="1">
    <citation type="submission" date="2017-02" db="EMBL/GenBank/DDBJ databases">
        <title>Draft Genome Sequence of Streptomyces tsukubaensis F601, a Producer of the immunosuppressant tacrolimus FK506.</title>
        <authorList>
            <person name="Zong G."/>
            <person name="Zhong C."/>
            <person name="Fu J."/>
            <person name="Qin R."/>
            <person name="Cao G."/>
        </authorList>
    </citation>
    <scope>NUCLEOTIDE SEQUENCE [LARGE SCALE GENOMIC DNA]</scope>
    <source>
        <strain evidence="2 3">F601</strain>
    </source>
</reference>
<comment type="caution">
    <text evidence="2">The sequence shown here is derived from an EMBL/GenBank/DDBJ whole genome shotgun (WGS) entry which is preliminary data.</text>
</comment>
<feature type="domain" description="MmyB-like transcription regulator ligand binding" evidence="1">
    <location>
        <begin position="78"/>
        <end position="223"/>
    </location>
</feature>
<evidence type="ECO:0000313" key="3">
    <source>
        <dbReference type="Proteomes" id="UP000190539"/>
    </source>
</evidence>
<dbReference type="Pfam" id="PF17765">
    <property type="entry name" value="MLTR_LBD"/>
    <property type="match status" value="1"/>
</dbReference>
<dbReference type="Gene3D" id="3.30.450.180">
    <property type="match status" value="1"/>
</dbReference>
<proteinExistence type="predicted"/>
<sequence length="229" mass="25709">MLHRTIGTYHRLECGSMPTPPVDLLHDVARLFALNEQEWISLFRYARQQDPPHPLHLTSGKEVPGVWQEAVDGIGHMAYVTDASWDLLAANDAFTEMFPEGRLPRNTLRWMLLEPEGRKTLTDWPTAWAIPVLSQLKAALASRPDDEILRQIEKEVLADPATSHLYEEGGAYIHPDGDERPLLHAIRGAGWVNMCAAQPLSAPGARLIILVFKPGQRRAHARTGLLRVR</sequence>
<protein>
    <submittedName>
        <fullName evidence="2">Transcriptional regulator</fullName>
    </submittedName>
</protein>
<evidence type="ECO:0000313" key="2">
    <source>
        <dbReference type="EMBL" id="OON83061.1"/>
    </source>
</evidence>
<organism evidence="2 3">
    <name type="scientific">Streptomyces tsukubensis</name>
    <dbReference type="NCBI Taxonomy" id="83656"/>
    <lineage>
        <taxon>Bacteria</taxon>
        <taxon>Bacillati</taxon>
        <taxon>Actinomycetota</taxon>
        <taxon>Actinomycetes</taxon>
        <taxon>Kitasatosporales</taxon>
        <taxon>Streptomycetaceae</taxon>
        <taxon>Streptomyces</taxon>
    </lineage>
</organism>
<dbReference type="PANTHER" id="PTHR35010">
    <property type="entry name" value="BLL4672 PROTEIN-RELATED"/>
    <property type="match status" value="1"/>
</dbReference>
<evidence type="ECO:0000259" key="1">
    <source>
        <dbReference type="Pfam" id="PF17765"/>
    </source>
</evidence>
<dbReference type="OrthoDB" id="4144527at2"/>
<accession>A0A1V4AHG8</accession>
<dbReference type="InterPro" id="IPR041413">
    <property type="entry name" value="MLTR_LBD"/>
</dbReference>
<keyword evidence="3" id="KW-1185">Reference proteome</keyword>
<gene>
    <name evidence="2" type="ORF">B1H18_02730</name>
</gene>
<dbReference type="Proteomes" id="UP000190539">
    <property type="component" value="Unassembled WGS sequence"/>
</dbReference>
<dbReference type="EMBL" id="MVFC01000001">
    <property type="protein sequence ID" value="OON83061.1"/>
    <property type="molecule type" value="Genomic_DNA"/>
</dbReference>
<dbReference type="PANTHER" id="PTHR35010:SF2">
    <property type="entry name" value="BLL4672 PROTEIN"/>
    <property type="match status" value="1"/>
</dbReference>